<evidence type="ECO:0000313" key="4">
    <source>
        <dbReference type="Proteomes" id="UP000559010"/>
    </source>
</evidence>
<organism evidence="3 4">
    <name type="scientific">Marinigracilibium pacificum</name>
    <dbReference type="NCBI Taxonomy" id="2729599"/>
    <lineage>
        <taxon>Bacteria</taxon>
        <taxon>Pseudomonadati</taxon>
        <taxon>Bacteroidota</taxon>
        <taxon>Cytophagia</taxon>
        <taxon>Cytophagales</taxon>
        <taxon>Flammeovirgaceae</taxon>
        <taxon>Marinigracilibium</taxon>
    </lineage>
</organism>
<protein>
    <submittedName>
        <fullName evidence="3">Uncharacterized protein</fullName>
    </submittedName>
</protein>
<accession>A0A848J1Q0</accession>
<feature type="region of interest" description="Disordered" evidence="1">
    <location>
        <begin position="54"/>
        <end position="220"/>
    </location>
</feature>
<evidence type="ECO:0000313" key="3">
    <source>
        <dbReference type="EMBL" id="NMM48404.1"/>
    </source>
</evidence>
<dbReference type="Proteomes" id="UP000559010">
    <property type="component" value="Unassembled WGS sequence"/>
</dbReference>
<evidence type="ECO:0000256" key="2">
    <source>
        <dbReference type="SAM" id="Phobius"/>
    </source>
</evidence>
<keyword evidence="4" id="KW-1185">Reference proteome</keyword>
<proteinExistence type="predicted"/>
<feature type="compositionally biased region" description="Acidic residues" evidence="1">
    <location>
        <begin position="64"/>
        <end position="122"/>
    </location>
</feature>
<keyword evidence="2" id="KW-0472">Membrane</keyword>
<sequence>MINREEDTARKKDKQKSMVITFVIHSVLLILFAFLLAWKEPNPPLPQYGIEVDMGMDEIGGGSDQDDVEAPETEAEDEPSPVEEAVEEQPTEEPVEEAVEETSEPVETEVVETVEDVTDDSDAVPVEPKPKETKTTETKKQPEKETVKAPVYPGTDKGEGSGASKKSDGDDTGQQGDKGDPNSVDERFIYKGTSGGGGGGPQLEIDGWDWDSKPDKKDKSDQAGRIVFEFFIDEDGYVIRARVLESTVSPDVVSFYQRQLEETTFHQTGNLPPKSETKGKVTFIIKSN</sequence>
<feature type="compositionally biased region" description="Basic and acidic residues" evidence="1">
    <location>
        <begin position="177"/>
        <end position="189"/>
    </location>
</feature>
<comment type="caution">
    <text evidence="3">The sequence shown here is derived from an EMBL/GenBank/DDBJ whole genome shotgun (WGS) entry which is preliminary data.</text>
</comment>
<feature type="compositionally biased region" description="Basic and acidic residues" evidence="1">
    <location>
        <begin position="128"/>
        <end position="147"/>
    </location>
</feature>
<dbReference type="AlphaFoldDB" id="A0A848J1Q0"/>
<gene>
    <name evidence="3" type="ORF">HH304_08340</name>
</gene>
<dbReference type="EMBL" id="JABBNU010000004">
    <property type="protein sequence ID" value="NMM48404.1"/>
    <property type="molecule type" value="Genomic_DNA"/>
</dbReference>
<feature type="compositionally biased region" description="Basic and acidic residues" evidence="1">
    <location>
        <begin position="210"/>
        <end position="220"/>
    </location>
</feature>
<keyword evidence="2" id="KW-1133">Transmembrane helix</keyword>
<keyword evidence="2" id="KW-0812">Transmembrane</keyword>
<name>A0A848J1Q0_9BACT</name>
<feature type="transmembrane region" description="Helical" evidence="2">
    <location>
        <begin position="20"/>
        <end position="38"/>
    </location>
</feature>
<dbReference type="RefSeq" id="WP_169680108.1">
    <property type="nucleotide sequence ID" value="NZ_JABBNU010000004.1"/>
</dbReference>
<reference evidence="3 4" key="1">
    <citation type="submission" date="2020-04" db="EMBL/GenBank/DDBJ databases">
        <title>Flammeovirgaceae bacterium KN852 isolated from deep sea.</title>
        <authorList>
            <person name="Zhang D.-C."/>
        </authorList>
    </citation>
    <scope>NUCLEOTIDE SEQUENCE [LARGE SCALE GENOMIC DNA]</scope>
    <source>
        <strain evidence="3 4">KN852</strain>
    </source>
</reference>
<evidence type="ECO:0000256" key="1">
    <source>
        <dbReference type="SAM" id="MobiDB-lite"/>
    </source>
</evidence>